<dbReference type="Proteomes" id="UP001138757">
    <property type="component" value="Unassembled WGS sequence"/>
</dbReference>
<reference evidence="1" key="1">
    <citation type="submission" date="2021-05" db="EMBL/GenBank/DDBJ databases">
        <title>Genome of Sphingobium sp. strain.</title>
        <authorList>
            <person name="Fan R."/>
        </authorList>
    </citation>
    <scope>NUCLEOTIDE SEQUENCE</scope>
    <source>
        <strain evidence="1">H33</strain>
    </source>
</reference>
<dbReference type="EMBL" id="JAHGAW010000010">
    <property type="protein sequence ID" value="MBT2188363.1"/>
    <property type="molecule type" value="Genomic_DNA"/>
</dbReference>
<sequence>MREEPDLNSAQPPIGLASATLAVWRLPFTVSLAWWHAGLDLALLSLPHSHLVPHHDEQGQLVVPEPIEEDGEHALFA</sequence>
<dbReference type="AlphaFoldDB" id="A0A9X1DE98"/>
<proteinExistence type="predicted"/>
<evidence type="ECO:0000313" key="1">
    <source>
        <dbReference type="EMBL" id="MBT2188363.1"/>
    </source>
</evidence>
<accession>A0A9X1DE98</accession>
<protein>
    <submittedName>
        <fullName evidence="1">Uncharacterized protein</fullName>
    </submittedName>
</protein>
<organism evidence="1 2">
    <name type="scientific">Sphingobium nicotianae</name>
    <dbReference type="NCBI Taxonomy" id="2782607"/>
    <lineage>
        <taxon>Bacteria</taxon>
        <taxon>Pseudomonadati</taxon>
        <taxon>Pseudomonadota</taxon>
        <taxon>Alphaproteobacteria</taxon>
        <taxon>Sphingomonadales</taxon>
        <taxon>Sphingomonadaceae</taxon>
        <taxon>Sphingobium</taxon>
    </lineage>
</organism>
<dbReference type="RefSeq" id="WP_214624616.1">
    <property type="nucleotide sequence ID" value="NZ_JAHGAW010000010.1"/>
</dbReference>
<name>A0A9X1DE98_9SPHN</name>
<evidence type="ECO:0000313" key="2">
    <source>
        <dbReference type="Proteomes" id="UP001138757"/>
    </source>
</evidence>
<comment type="caution">
    <text evidence="1">The sequence shown here is derived from an EMBL/GenBank/DDBJ whole genome shotgun (WGS) entry which is preliminary data.</text>
</comment>
<gene>
    <name evidence="1" type="ORF">KK488_15510</name>
</gene>
<keyword evidence="2" id="KW-1185">Reference proteome</keyword>